<organism evidence="9 10">
    <name type="scientific">Desulfofustis limnaeus</name>
    <dbReference type="NCBI Taxonomy" id="2740163"/>
    <lineage>
        <taxon>Bacteria</taxon>
        <taxon>Pseudomonadati</taxon>
        <taxon>Thermodesulfobacteriota</taxon>
        <taxon>Desulfobulbia</taxon>
        <taxon>Desulfobulbales</taxon>
        <taxon>Desulfocapsaceae</taxon>
        <taxon>Desulfofustis</taxon>
    </lineage>
</organism>
<dbReference type="InterPro" id="IPR023885">
    <property type="entry name" value="4Fe4S-binding_SPASM_dom"/>
</dbReference>
<protein>
    <recommendedName>
        <fullName evidence="11">Radical SAM protein</fullName>
    </recommendedName>
</protein>
<evidence type="ECO:0000313" key="9">
    <source>
        <dbReference type="EMBL" id="BDD87995.1"/>
    </source>
</evidence>
<evidence type="ECO:0000259" key="7">
    <source>
        <dbReference type="Pfam" id="PF04055"/>
    </source>
</evidence>
<proteinExistence type="predicted"/>
<evidence type="ECO:0000256" key="2">
    <source>
        <dbReference type="ARBA" id="ARBA00022485"/>
    </source>
</evidence>
<gene>
    <name evidence="9" type="ORF">DPPLL_23600</name>
</gene>
<evidence type="ECO:0000313" key="10">
    <source>
        <dbReference type="Proteomes" id="UP000830055"/>
    </source>
</evidence>
<keyword evidence="5" id="KW-0408">Iron</keyword>
<dbReference type="RefSeq" id="WP_284151390.1">
    <property type="nucleotide sequence ID" value="NZ_AP025516.1"/>
</dbReference>
<keyword evidence="10" id="KW-1185">Reference proteome</keyword>
<feature type="domain" description="Radical SAM core" evidence="7">
    <location>
        <begin position="147"/>
        <end position="311"/>
    </location>
</feature>
<dbReference type="InterPro" id="IPR050377">
    <property type="entry name" value="Radical_SAM_PqqE_MftC-like"/>
</dbReference>
<dbReference type="PANTHER" id="PTHR11228:SF34">
    <property type="entry name" value="TUNGSTEN-CONTAINING ALDEHYDE FERREDOXIN OXIDOREDUCTASE COFACTOR MODIFYING PROTEIN"/>
    <property type="match status" value="1"/>
</dbReference>
<evidence type="ECO:0000256" key="4">
    <source>
        <dbReference type="ARBA" id="ARBA00022723"/>
    </source>
</evidence>
<keyword evidence="3" id="KW-0949">S-adenosyl-L-methionine</keyword>
<evidence type="ECO:0000256" key="1">
    <source>
        <dbReference type="ARBA" id="ARBA00001966"/>
    </source>
</evidence>
<dbReference type="PANTHER" id="PTHR11228">
    <property type="entry name" value="RADICAL SAM DOMAIN PROTEIN"/>
    <property type="match status" value="1"/>
</dbReference>
<reference evidence="9 10" key="1">
    <citation type="submission" date="2022-01" db="EMBL/GenBank/DDBJ databases">
        <title>Desulfofustis limnae sp. nov., a novel mesophilic sulfate-reducing bacterium isolated from marsh soil.</title>
        <authorList>
            <person name="Watanabe M."/>
            <person name="Takahashi A."/>
            <person name="Kojima H."/>
            <person name="Fukui M."/>
        </authorList>
    </citation>
    <scope>NUCLEOTIDE SEQUENCE [LARGE SCALE GENOMIC DNA]</scope>
    <source>
        <strain evidence="9 10">PPLL</strain>
    </source>
</reference>
<accession>A0ABM7WAQ5</accession>
<dbReference type="CDD" id="cd01335">
    <property type="entry name" value="Radical_SAM"/>
    <property type="match status" value="1"/>
</dbReference>
<dbReference type="InterPro" id="IPR034391">
    <property type="entry name" value="AdoMet-like_SPASM_containing"/>
</dbReference>
<dbReference type="EMBL" id="AP025516">
    <property type="protein sequence ID" value="BDD87995.1"/>
    <property type="molecule type" value="Genomic_DNA"/>
</dbReference>
<evidence type="ECO:0000259" key="8">
    <source>
        <dbReference type="Pfam" id="PF13186"/>
    </source>
</evidence>
<feature type="domain" description="4Fe4S-binding SPASM" evidence="8">
    <location>
        <begin position="372"/>
        <end position="438"/>
    </location>
</feature>
<dbReference type="InterPro" id="IPR013785">
    <property type="entry name" value="Aldolase_TIM"/>
</dbReference>
<dbReference type="SUPFAM" id="SSF102114">
    <property type="entry name" value="Radical SAM enzymes"/>
    <property type="match status" value="1"/>
</dbReference>
<evidence type="ECO:0008006" key="11">
    <source>
        <dbReference type="Google" id="ProtNLM"/>
    </source>
</evidence>
<dbReference type="SFLD" id="SFLDS00029">
    <property type="entry name" value="Radical_SAM"/>
    <property type="match status" value="1"/>
</dbReference>
<dbReference type="CDD" id="cd21109">
    <property type="entry name" value="SPASM"/>
    <property type="match status" value="1"/>
</dbReference>
<name>A0ABM7WAQ5_9BACT</name>
<keyword evidence="2" id="KW-0004">4Fe-4S</keyword>
<dbReference type="Gene3D" id="3.20.20.70">
    <property type="entry name" value="Aldolase class I"/>
    <property type="match status" value="1"/>
</dbReference>
<dbReference type="Proteomes" id="UP000830055">
    <property type="component" value="Chromosome"/>
</dbReference>
<evidence type="ECO:0000256" key="6">
    <source>
        <dbReference type="ARBA" id="ARBA00023014"/>
    </source>
</evidence>
<sequence>MLNFLKRKKLFDQLLFDANYYRTQVETELAQKSDKALRKHFIAEGLAAGKAGSPIFNAAYYIENNEDVKVVMGNDYHTAIDHFLKHGIFENRRTSPHFNVNYYCNANKDLLKNIGRDYLALYHHYMQHGRYENRTCNPDATPDSFMIELTNQCNLRCITCPREYKFGHEMDVGQMDYDKLRHLLDNIMPLAKSINLTGLGETFLYKKLPEISEAILNYPKEIKTFLSTNAQTPNCLHMFEQIRDKVNLVQISIDGVGETYQKVRNKASFSTLTANVKKMAEMAAGTKTSLMFNVVAFPINYQTLPDIVRFAKDVGVGHVHINSRNLTTIPEVDINEYEFYRTAEFKSFVHAAEEIAQKLGVGFSIYDNNGFCELVYNHFYITWDGFLVPCCAKPFPKELHFGNVFDESLTACIRSYQTSLFRSDWDNNNTPSFCRRCHVLH</sequence>
<dbReference type="InterPro" id="IPR058240">
    <property type="entry name" value="rSAM_sf"/>
</dbReference>
<dbReference type="SFLD" id="SFLDG01067">
    <property type="entry name" value="SPASM/twitch_domain_containing"/>
    <property type="match status" value="1"/>
</dbReference>
<dbReference type="InterPro" id="IPR007197">
    <property type="entry name" value="rSAM"/>
</dbReference>
<keyword evidence="6" id="KW-0411">Iron-sulfur</keyword>
<dbReference type="Pfam" id="PF04055">
    <property type="entry name" value="Radical_SAM"/>
    <property type="match status" value="1"/>
</dbReference>
<dbReference type="Pfam" id="PF13186">
    <property type="entry name" value="SPASM"/>
    <property type="match status" value="1"/>
</dbReference>
<comment type="cofactor">
    <cofactor evidence="1">
        <name>[4Fe-4S] cluster</name>
        <dbReference type="ChEBI" id="CHEBI:49883"/>
    </cofactor>
</comment>
<evidence type="ECO:0000256" key="3">
    <source>
        <dbReference type="ARBA" id="ARBA00022691"/>
    </source>
</evidence>
<keyword evidence="4" id="KW-0479">Metal-binding</keyword>
<dbReference type="SFLD" id="SFLDG01387">
    <property type="entry name" value="BtrN-like_SPASM_domain_contain"/>
    <property type="match status" value="1"/>
</dbReference>
<evidence type="ECO:0000256" key="5">
    <source>
        <dbReference type="ARBA" id="ARBA00023004"/>
    </source>
</evidence>